<name>A0A0B6ZWD8_9EUPU</name>
<gene>
    <name evidence="1" type="primary">ORF81251</name>
</gene>
<dbReference type="Gene3D" id="3.90.70.10">
    <property type="entry name" value="Cysteine proteinases"/>
    <property type="match status" value="1"/>
</dbReference>
<dbReference type="InterPro" id="IPR038765">
    <property type="entry name" value="Papain-like_cys_pep_sf"/>
</dbReference>
<dbReference type="AlphaFoldDB" id="A0A0B6ZWD8"/>
<evidence type="ECO:0008006" key="2">
    <source>
        <dbReference type="Google" id="ProtNLM"/>
    </source>
</evidence>
<proteinExistence type="predicted"/>
<dbReference type="SUPFAM" id="SSF54001">
    <property type="entry name" value="Cysteine proteinases"/>
    <property type="match status" value="1"/>
</dbReference>
<feature type="non-terminal residue" evidence="1">
    <location>
        <position position="1"/>
    </location>
</feature>
<accession>A0A0B6ZWD8</accession>
<organism evidence="1">
    <name type="scientific">Arion vulgaris</name>
    <dbReference type="NCBI Taxonomy" id="1028688"/>
    <lineage>
        <taxon>Eukaryota</taxon>
        <taxon>Metazoa</taxon>
        <taxon>Spiralia</taxon>
        <taxon>Lophotrochozoa</taxon>
        <taxon>Mollusca</taxon>
        <taxon>Gastropoda</taxon>
        <taxon>Heterobranchia</taxon>
        <taxon>Euthyneura</taxon>
        <taxon>Panpulmonata</taxon>
        <taxon>Eupulmonata</taxon>
        <taxon>Stylommatophora</taxon>
        <taxon>Helicina</taxon>
        <taxon>Arionoidea</taxon>
        <taxon>Arionidae</taxon>
        <taxon>Arion</taxon>
    </lineage>
</organism>
<evidence type="ECO:0000313" key="1">
    <source>
        <dbReference type="EMBL" id="CEK72141.1"/>
    </source>
</evidence>
<feature type="non-terminal residue" evidence="1">
    <location>
        <position position="87"/>
    </location>
</feature>
<dbReference type="EMBL" id="HACG01025276">
    <property type="protein sequence ID" value="CEK72141.1"/>
    <property type="molecule type" value="Transcribed_RNA"/>
</dbReference>
<protein>
    <recommendedName>
        <fullName evidence="2">USP domain-containing protein</fullName>
    </recommendedName>
</protein>
<reference evidence="1" key="1">
    <citation type="submission" date="2014-12" db="EMBL/GenBank/DDBJ databases">
        <title>Insight into the proteome of Arion vulgaris.</title>
        <authorList>
            <person name="Aradska J."/>
            <person name="Bulat T."/>
            <person name="Smidak R."/>
            <person name="Sarate P."/>
            <person name="Gangsoo J."/>
            <person name="Sialana F."/>
            <person name="Bilban M."/>
            <person name="Lubec G."/>
        </authorList>
    </citation>
    <scope>NUCLEOTIDE SEQUENCE</scope>
    <source>
        <tissue evidence="1">Skin</tissue>
    </source>
</reference>
<sequence length="87" mass="9639">EAVRLTAVKMKALEEMNSQSSLESCNSDKSSECLKSLVERTFLGKVQTKLRCLACNQESFTVESFVDIPLAFPNSSRSAECPYKNLA</sequence>